<accession>A0A517W9M4</accession>
<protein>
    <submittedName>
        <fullName evidence="2">Uncharacterized protein</fullName>
    </submittedName>
</protein>
<dbReference type="EMBL" id="CP036347">
    <property type="protein sequence ID" value="QDU01953.1"/>
    <property type="molecule type" value="Genomic_DNA"/>
</dbReference>
<dbReference type="AlphaFoldDB" id="A0A517W9M4"/>
<feature type="compositionally biased region" description="Polar residues" evidence="1">
    <location>
        <begin position="84"/>
        <end position="93"/>
    </location>
</feature>
<evidence type="ECO:0000313" key="2">
    <source>
        <dbReference type="EMBL" id="QDU01953.1"/>
    </source>
</evidence>
<evidence type="ECO:0000256" key="1">
    <source>
        <dbReference type="SAM" id="MobiDB-lite"/>
    </source>
</evidence>
<reference evidence="2 3" key="1">
    <citation type="submission" date="2019-02" db="EMBL/GenBank/DDBJ databases">
        <title>Deep-cultivation of Planctomycetes and their phenomic and genomic characterization uncovers novel biology.</title>
        <authorList>
            <person name="Wiegand S."/>
            <person name="Jogler M."/>
            <person name="Boedeker C."/>
            <person name="Pinto D."/>
            <person name="Vollmers J."/>
            <person name="Rivas-Marin E."/>
            <person name="Kohn T."/>
            <person name="Peeters S.H."/>
            <person name="Heuer A."/>
            <person name="Rast P."/>
            <person name="Oberbeckmann S."/>
            <person name="Bunk B."/>
            <person name="Jeske O."/>
            <person name="Meyerdierks A."/>
            <person name="Storesund J.E."/>
            <person name="Kallscheuer N."/>
            <person name="Luecker S."/>
            <person name="Lage O.M."/>
            <person name="Pohl T."/>
            <person name="Merkel B.J."/>
            <person name="Hornburger P."/>
            <person name="Mueller R.-W."/>
            <person name="Bruemmer F."/>
            <person name="Labrenz M."/>
            <person name="Spormann A.M."/>
            <person name="Op den Camp H."/>
            <person name="Overmann J."/>
            <person name="Amann R."/>
            <person name="Jetten M.S.M."/>
            <person name="Mascher T."/>
            <person name="Medema M.H."/>
            <person name="Devos D.P."/>
            <person name="Kaster A.-K."/>
            <person name="Ovreas L."/>
            <person name="Rohde M."/>
            <person name="Galperin M.Y."/>
            <person name="Jogler C."/>
        </authorList>
    </citation>
    <scope>NUCLEOTIDE SEQUENCE [LARGE SCALE GENOMIC DNA]</scope>
    <source>
        <strain evidence="2 3">V6</strain>
    </source>
</reference>
<dbReference type="RefSeq" id="WP_145038354.1">
    <property type="nucleotide sequence ID" value="NZ_CP036347.1"/>
</dbReference>
<organism evidence="2 3">
    <name type="scientific">Gimesia chilikensis</name>
    <dbReference type="NCBI Taxonomy" id="2605989"/>
    <lineage>
        <taxon>Bacteria</taxon>
        <taxon>Pseudomonadati</taxon>
        <taxon>Planctomycetota</taxon>
        <taxon>Planctomycetia</taxon>
        <taxon>Planctomycetales</taxon>
        <taxon>Planctomycetaceae</taxon>
        <taxon>Gimesia</taxon>
    </lineage>
</organism>
<name>A0A517W9M4_9PLAN</name>
<feature type="region of interest" description="Disordered" evidence="1">
    <location>
        <begin position="72"/>
        <end position="93"/>
    </location>
</feature>
<gene>
    <name evidence="2" type="ORF">V6x_16360</name>
</gene>
<dbReference type="Proteomes" id="UP000320722">
    <property type="component" value="Chromosome"/>
</dbReference>
<evidence type="ECO:0000313" key="3">
    <source>
        <dbReference type="Proteomes" id="UP000320722"/>
    </source>
</evidence>
<sequence>MSEVNEEYLEEEPSFVHSSMVDSVTGEDHRIKLFVGDEWIDVFVEGSGDYITLNIAGGRMCATLHPADDNTEENPYFNFRLGQPESSPNLIAD</sequence>
<proteinExistence type="predicted"/>